<keyword evidence="4 8" id="KW-0808">Transferase</keyword>
<evidence type="ECO:0000256" key="2">
    <source>
        <dbReference type="ARBA" id="ARBA00022475"/>
    </source>
</evidence>
<reference evidence="8 9" key="1">
    <citation type="submission" date="2019-05" db="EMBL/GenBank/DDBJ databases">
        <title>Mumia sp. nov., isolated from the intestinal contents of plateau pika (Ochotona curzoniae) in the Qinghai-Tibet plateau of China.</title>
        <authorList>
            <person name="Tian Z."/>
        </authorList>
    </citation>
    <scope>NUCLEOTIDE SEQUENCE [LARGE SCALE GENOMIC DNA]</scope>
    <source>
        <strain evidence="9">527</strain>
        <strain evidence="8">Z527</strain>
    </source>
</reference>
<dbReference type="EMBL" id="VDFR01000129">
    <property type="protein sequence ID" value="TNC37122.1"/>
    <property type="molecule type" value="Genomic_DNA"/>
</dbReference>
<comment type="caution">
    <text evidence="8">The sequence shown here is derived from an EMBL/GenBank/DDBJ whole genome shotgun (WGS) entry which is preliminary data.</text>
</comment>
<organism evidence="8 9">
    <name type="scientific">Mumia zhuanghuii</name>
    <dbReference type="NCBI Taxonomy" id="2585211"/>
    <lineage>
        <taxon>Bacteria</taxon>
        <taxon>Bacillati</taxon>
        <taxon>Actinomycetota</taxon>
        <taxon>Actinomycetes</taxon>
        <taxon>Propionibacteriales</taxon>
        <taxon>Nocardioidaceae</taxon>
        <taxon>Mumia</taxon>
    </lineage>
</organism>
<dbReference type="OrthoDB" id="9803456at2"/>
<evidence type="ECO:0000256" key="5">
    <source>
        <dbReference type="ARBA" id="ARBA00023136"/>
    </source>
</evidence>
<dbReference type="GO" id="GO:0016746">
    <property type="term" value="F:acyltransferase activity"/>
    <property type="evidence" value="ECO:0007669"/>
    <property type="project" value="UniProtKB-KW"/>
</dbReference>
<proteinExistence type="predicted"/>
<dbReference type="EMBL" id="VDFR01000229">
    <property type="protein sequence ID" value="TNC29829.1"/>
    <property type="molecule type" value="Genomic_DNA"/>
</dbReference>
<keyword evidence="5" id="KW-0472">Membrane</keyword>
<evidence type="ECO:0000313" key="7">
    <source>
        <dbReference type="EMBL" id="TNC29829.1"/>
    </source>
</evidence>
<protein>
    <submittedName>
        <fullName evidence="8">Phosphatidylinositol mannoside acyltransferase</fullName>
    </submittedName>
</protein>
<dbReference type="RefSeq" id="WP_139106830.1">
    <property type="nucleotide sequence ID" value="NZ_VDFR01000129.1"/>
</dbReference>
<dbReference type="CDD" id="cd07984">
    <property type="entry name" value="LPLAT_LABLAT-like"/>
    <property type="match status" value="1"/>
</dbReference>
<sequence>MIPPTRAARAALATSRTYVEAAAYRAGWNVAVHLPQPVVDRALRVTADQLYGRDGSGIRRLRSNLARAVPDADPATLDAVTRDAMRSYLRYWGEVFRLPRFTGDADAVDQAIVVDHAERVYALRDAGRGMIAALPHMGNWDLMGAWACTHDLPPMTVMERLKPERLYDEFVAFRRRIGMTVLPLTGGPPTMPQLAEHLRKGGFVCLLADRDMSRSGITVDLLGEKARMPVGPALLAQQTGAALFVASSRYDDETGRLRMSIHEPVETRPGEDGLVAMTQDVADVFSADIRRSPADWHMLQRVFEVDRREGGRRPGDRGVR</sequence>
<keyword evidence="2" id="KW-1003">Cell membrane</keyword>
<dbReference type="Pfam" id="PF03279">
    <property type="entry name" value="Lip_A_acyltrans"/>
    <property type="match status" value="1"/>
</dbReference>
<evidence type="ECO:0000256" key="1">
    <source>
        <dbReference type="ARBA" id="ARBA00004533"/>
    </source>
</evidence>
<evidence type="ECO:0000313" key="9">
    <source>
        <dbReference type="Proteomes" id="UP000306740"/>
    </source>
</evidence>
<evidence type="ECO:0000313" key="8">
    <source>
        <dbReference type="EMBL" id="TNC37122.1"/>
    </source>
</evidence>
<keyword evidence="3" id="KW-0997">Cell inner membrane</keyword>
<keyword evidence="6 8" id="KW-0012">Acyltransferase</keyword>
<name>A0A5C4MGM9_9ACTN</name>
<dbReference type="GO" id="GO:0009247">
    <property type="term" value="P:glycolipid biosynthetic process"/>
    <property type="evidence" value="ECO:0007669"/>
    <property type="project" value="UniProtKB-ARBA"/>
</dbReference>
<evidence type="ECO:0000256" key="4">
    <source>
        <dbReference type="ARBA" id="ARBA00022679"/>
    </source>
</evidence>
<dbReference type="NCBIfam" id="NF005919">
    <property type="entry name" value="PRK07920.1"/>
    <property type="match status" value="1"/>
</dbReference>
<dbReference type="InterPro" id="IPR004960">
    <property type="entry name" value="LipA_acyltrans"/>
</dbReference>
<dbReference type="PANTHER" id="PTHR30606:SF10">
    <property type="entry name" value="PHOSPHATIDYLINOSITOL MANNOSIDE ACYLTRANSFERASE"/>
    <property type="match status" value="1"/>
</dbReference>
<dbReference type="AlphaFoldDB" id="A0A5C4MGM9"/>
<evidence type="ECO:0000256" key="6">
    <source>
        <dbReference type="ARBA" id="ARBA00023315"/>
    </source>
</evidence>
<comment type="subcellular location">
    <subcellularLocation>
        <location evidence="1">Cell inner membrane</location>
    </subcellularLocation>
</comment>
<accession>A0A5C4MGM9</accession>
<evidence type="ECO:0000256" key="3">
    <source>
        <dbReference type="ARBA" id="ARBA00022519"/>
    </source>
</evidence>
<gene>
    <name evidence="8" type="ORF">FHE65_25450</name>
    <name evidence="7" type="ORF">FHE65_33275</name>
</gene>
<dbReference type="GO" id="GO:0005886">
    <property type="term" value="C:plasma membrane"/>
    <property type="evidence" value="ECO:0007669"/>
    <property type="project" value="UniProtKB-SubCell"/>
</dbReference>
<dbReference type="Proteomes" id="UP000306740">
    <property type="component" value="Unassembled WGS sequence"/>
</dbReference>
<dbReference type="PANTHER" id="PTHR30606">
    <property type="entry name" value="LIPID A BIOSYNTHESIS LAUROYL ACYLTRANSFERASE"/>
    <property type="match status" value="1"/>
</dbReference>